<dbReference type="AlphaFoldDB" id="A0A1Z5IMH3"/>
<comment type="pathway">
    <text evidence="1 12">One-carbon metabolism; tetrahydrofolate interconversion.</text>
</comment>
<keyword evidence="8 12" id="KW-0560">Oxidoreductase</keyword>
<dbReference type="Pfam" id="PF00763">
    <property type="entry name" value="THF_DHG_CYH"/>
    <property type="match status" value="1"/>
</dbReference>
<dbReference type="InterPro" id="IPR020630">
    <property type="entry name" value="THF_DH/CycHdrlase_cat_dom"/>
</dbReference>
<accession>A0A1Z5IMH3</accession>
<dbReference type="InterPro" id="IPR000672">
    <property type="entry name" value="THF_DH/CycHdrlase"/>
</dbReference>
<evidence type="ECO:0000256" key="7">
    <source>
        <dbReference type="ARBA" id="ARBA00022857"/>
    </source>
</evidence>
<comment type="caution">
    <text evidence="15">The sequence shown here is derived from an EMBL/GenBank/DDBJ whole genome shotgun (WGS) entry which is preliminary data.</text>
</comment>
<dbReference type="Proteomes" id="UP000198430">
    <property type="component" value="Unassembled WGS sequence"/>
</dbReference>
<feature type="binding site" evidence="12">
    <location>
        <begin position="164"/>
        <end position="166"/>
    </location>
    <ligand>
        <name>NADP(+)</name>
        <dbReference type="ChEBI" id="CHEBI:58349"/>
    </ligand>
</feature>
<comment type="catalytic activity">
    <reaction evidence="12">
        <text>(6R)-5,10-methylene-5,6,7,8-tetrahydrofolate + NADP(+) = (6R)-5,10-methenyltetrahydrofolate + NADPH</text>
        <dbReference type="Rhea" id="RHEA:22812"/>
        <dbReference type="ChEBI" id="CHEBI:15636"/>
        <dbReference type="ChEBI" id="CHEBI:57455"/>
        <dbReference type="ChEBI" id="CHEBI:57783"/>
        <dbReference type="ChEBI" id="CHEBI:58349"/>
        <dbReference type="EC" id="1.5.1.5"/>
    </reaction>
</comment>
<keyword evidence="9 12" id="KW-0368">Histidine biosynthesis</keyword>
<comment type="caution">
    <text evidence="12">Lacks conserved residue(s) required for the propagation of feature annotation.</text>
</comment>
<dbReference type="UniPathway" id="UPA00193"/>
<dbReference type="GO" id="GO:0004488">
    <property type="term" value="F:methylenetetrahydrofolate dehydrogenase (NADP+) activity"/>
    <property type="evidence" value="ECO:0007669"/>
    <property type="project" value="UniProtKB-UniRule"/>
</dbReference>
<evidence type="ECO:0000256" key="12">
    <source>
        <dbReference type="HAMAP-Rule" id="MF_01576"/>
    </source>
</evidence>
<dbReference type="SUPFAM" id="SSF51735">
    <property type="entry name" value="NAD(P)-binding Rossmann-fold domains"/>
    <property type="match status" value="1"/>
</dbReference>
<keyword evidence="11 12" id="KW-0511">Multifunctional enzyme</keyword>
<name>A0A1Z5IMH3_9LACO</name>
<dbReference type="FunFam" id="3.40.50.720:FF:000094">
    <property type="entry name" value="Bifunctional protein FolD"/>
    <property type="match status" value="1"/>
</dbReference>
<evidence type="ECO:0000313" key="15">
    <source>
        <dbReference type="EMBL" id="GAX02838.1"/>
    </source>
</evidence>
<keyword evidence="6 12" id="KW-0378">Hydrolase</keyword>
<evidence type="ECO:0000313" key="16">
    <source>
        <dbReference type="Proteomes" id="UP000198430"/>
    </source>
</evidence>
<evidence type="ECO:0000256" key="4">
    <source>
        <dbReference type="ARBA" id="ARBA00022605"/>
    </source>
</evidence>
<dbReference type="HAMAP" id="MF_01576">
    <property type="entry name" value="THF_DHG_CYH"/>
    <property type="match status" value="1"/>
</dbReference>
<dbReference type="SUPFAM" id="SSF53223">
    <property type="entry name" value="Aminoacid dehydrogenase-like, N-terminal domain"/>
    <property type="match status" value="1"/>
</dbReference>
<dbReference type="PANTHER" id="PTHR48099">
    <property type="entry name" value="C-1-TETRAHYDROFOLATE SYNTHASE, CYTOPLASMIC-RELATED"/>
    <property type="match status" value="1"/>
</dbReference>
<dbReference type="GO" id="GO:0035999">
    <property type="term" value="P:tetrahydrofolate interconversion"/>
    <property type="evidence" value="ECO:0007669"/>
    <property type="project" value="UniProtKB-UniRule"/>
</dbReference>
<evidence type="ECO:0000256" key="5">
    <source>
        <dbReference type="ARBA" id="ARBA00022755"/>
    </source>
</evidence>
<proteinExistence type="inferred from homology"/>
<dbReference type="PRINTS" id="PR00085">
    <property type="entry name" value="THFDHDRGNASE"/>
</dbReference>
<dbReference type="InterPro" id="IPR020631">
    <property type="entry name" value="THF_DH/CycHdrlase_NAD-bd_dom"/>
</dbReference>
<dbReference type="PANTHER" id="PTHR48099:SF5">
    <property type="entry name" value="C-1-TETRAHYDROFOLATE SYNTHASE, CYTOPLASMIC"/>
    <property type="match status" value="1"/>
</dbReference>
<evidence type="ECO:0000256" key="1">
    <source>
        <dbReference type="ARBA" id="ARBA00004777"/>
    </source>
</evidence>
<comment type="subunit">
    <text evidence="2 12">Homodimer.</text>
</comment>
<evidence type="ECO:0000259" key="14">
    <source>
        <dbReference type="Pfam" id="PF02882"/>
    </source>
</evidence>
<evidence type="ECO:0000256" key="2">
    <source>
        <dbReference type="ARBA" id="ARBA00011738"/>
    </source>
</evidence>
<dbReference type="FunFam" id="3.40.50.10860:FF:000005">
    <property type="entry name" value="C-1-tetrahydrofolate synthase, cytoplasmic, putative"/>
    <property type="match status" value="1"/>
</dbReference>
<dbReference type="GO" id="GO:0009086">
    <property type="term" value="P:methionine biosynthetic process"/>
    <property type="evidence" value="ECO:0007669"/>
    <property type="project" value="UniProtKB-KW"/>
</dbReference>
<feature type="domain" description="Tetrahydrofolate dehydrogenase/cyclohydrolase catalytic" evidence="13">
    <location>
        <begin position="3"/>
        <end position="117"/>
    </location>
</feature>
<sequence length="290" mass="31468">MIIDGKGLSNRLDRNMKIEVQALKKRGIEPKLVVIIVGNDPASQIYVRNKHRKAVKLGITSIIERRPEDFTQAELLALIYQYNQDETVHGILVQLPLPKQIDETAIIRAIAIEKDVDGFSPANVGRLFSNSHEHYPVSCTPKGIMTMLSHYQIDPAGQHAVIVGDSNIVGRPMGALLLNAGATVTYTHILTADLPSFTRTADILIVATGVAHLIKAADIKPGATVIDVGMNRDENGRLVGDVDYEHAKDVAGAITPVPGGVGPMTITSLMQQTLELTKVANRRTLKPVKV</sequence>
<protein>
    <recommendedName>
        <fullName evidence="12">Bifunctional protein FolD</fullName>
    </recommendedName>
    <domain>
        <recommendedName>
            <fullName evidence="12">Methylenetetrahydrofolate dehydrogenase</fullName>
            <ecNumber evidence="12">1.5.1.5</ecNumber>
        </recommendedName>
    </domain>
    <domain>
        <recommendedName>
            <fullName evidence="12">Methenyltetrahydrofolate cyclohydrolase</fullName>
            <ecNumber evidence="12">3.5.4.9</ecNumber>
        </recommendedName>
    </domain>
</protein>
<dbReference type="Gene3D" id="3.40.50.10860">
    <property type="entry name" value="Leucine Dehydrogenase, chain A, domain 1"/>
    <property type="match status" value="1"/>
</dbReference>
<dbReference type="GO" id="GO:0005829">
    <property type="term" value="C:cytosol"/>
    <property type="evidence" value="ECO:0007669"/>
    <property type="project" value="TreeGrafter"/>
</dbReference>
<evidence type="ECO:0000256" key="10">
    <source>
        <dbReference type="ARBA" id="ARBA00023167"/>
    </source>
</evidence>
<evidence type="ECO:0000256" key="6">
    <source>
        <dbReference type="ARBA" id="ARBA00022801"/>
    </source>
</evidence>
<comment type="catalytic activity">
    <reaction evidence="12">
        <text>(6R)-5,10-methenyltetrahydrofolate + H2O = (6R)-10-formyltetrahydrofolate + H(+)</text>
        <dbReference type="Rhea" id="RHEA:23700"/>
        <dbReference type="ChEBI" id="CHEBI:15377"/>
        <dbReference type="ChEBI" id="CHEBI:15378"/>
        <dbReference type="ChEBI" id="CHEBI:57455"/>
        <dbReference type="ChEBI" id="CHEBI:195366"/>
        <dbReference type="EC" id="3.5.4.9"/>
    </reaction>
</comment>
<dbReference type="PROSITE" id="PS00766">
    <property type="entry name" value="THF_DHG_CYH_1"/>
    <property type="match status" value="1"/>
</dbReference>
<dbReference type="GO" id="GO:0000105">
    <property type="term" value="P:L-histidine biosynthetic process"/>
    <property type="evidence" value="ECO:0007669"/>
    <property type="project" value="UniProtKB-KW"/>
</dbReference>
<organism evidence="15 16">
    <name type="scientific">Secundilactobacillus pentosiphilus</name>
    <dbReference type="NCBI Taxonomy" id="1714682"/>
    <lineage>
        <taxon>Bacteria</taxon>
        <taxon>Bacillati</taxon>
        <taxon>Bacillota</taxon>
        <taxon>Bacilli</taxon>
        <taxon>Lactobacillales</taxon>
        <taxon>Lactobacillaceae</taxon>
        <taxon>Secundilactobacillus</taxon>
    </lineage>
</organism>
<keyword evidence="3 12" id="KW-0554">One-carbon metabolism</keyword>
<keyword evidence="10 12" id="KW-0486">Methionine biosynthesis</keyword>
<evidence type="ECO:0000259" key="13">
    <source>
        <dbReference type="Pfam" id="PF00763"/>
    </source>
</evidence>
<keyword evidence="16" id="KW-1185">Reference proteome</keyword>
<dbReference type="Gene3D" id="3.40.50.720">
    <property type="entry name" value="NAD(P)-binding Rossmann-like Domain"/>
    <property type="match status" value="1"/>
</dbReference>
<dbReference type="CDD" id="cd01080">
    <property type="entry name" value="NAD_bind_m-THF_DH_Cyclohyd"/>
    <property type="match status" value="1"/>
</dbReference>
<dbReference type="EC" id="3.5.4.9" evidence="12"/>
<gene>
    <name evidence="15" type="primary">folD_2</name>
    <name evidence="12" type="synonym">folD</name>
    <name evidence="15" type="ORF">IWT140_00436</name>
</gene>
<dbReference type="PROSITE" id="PS00767">
    <property type="entry name" value="THF_DHG_CYH_2"/>
    <property type="match status" value="1"/>
</dbReference>
<comment type="function">
    <text evidence="12">Catalyzes the oxidation of 5,10-methylenetetrahydrofolate to 5,10-methenyltetrahydrofolate and then the hydrolysis of 5,10-methenyltetrahydrofolate to 10-formyltetrahydrofolate.</text>
</comment>
<evidence type="ECO:0000256" key="9">
    <source>
        <dbReference type="ARBA" id="ARBA00023102"/>
    </source>
</evidence>
<evidence type="ECO:0000256" key="11">
    <source>
        <dbReference type="ARBA" id="ARBA00023268"/>
    </source>
</evidence>
<dbReference type="InterPro" id="IPR036291">
    <property type="entry name" value="NAD(P)-bd_dom_sf"/>
</dbReference>
<keyword evidence="4 12" id="KW-0028">Amino-acid biosynthesis</keyword>
<dbReference type="EMBL" id="BCMH01000002">
    <property type="protein sequence ID" value="GAX02838.1"/>
    <property type="molecule type" value="Genomic_DNA"/>
</dbReference>
<comment type="similarity">
    <text evidence="12">Belongs to the tetrahydrofolate dehydrogenase/cyclohydrolase family.</text>
</comment>
<feature type="domain" description="Tetrahydrofolate dehydrogenase/cyclohydrolase NAD(P)-binding" evidence="14">
    <location>
        <begin position="138"/>
        <end position="278"/>
    </location>
</feature>
<dbReference type="GO" id="GO:0004477">
    <property type="term" value="F:methenyltetrahydrofolate cyclohydrolase activity"/>
    <property type="evidence" value="ECO:0007669"/>
    <property type="project" value="UniProtKB-UniRule"/>
</dbReference>
<dbReference type="GO" id="GO:0006164">
    <property type="term" value="P:purine nucleotide biosynthetic process"/>
    <property type="evidence" value="ECO:0007669"/>
    <property type="project" value="UniProtKB-KW"/>
</dbReference>
<evidence type="ECO:0000256" key="3">
    <source>
        <dbReference type="ARBA" id="ARBA00022563"/>
    </source>
</evidence>
<evidence type="ECO:0000256" key="8">
    <source>
        <dbReference type="ARBA" id="ARBA00023002"/>
    </source>
</evidence>
<keyword evidence="7 12" id="KW-0521">NADP</keyword>
<dbReference type="InterPro" id="IPR020867">
    <property type="entry name" value="THF_DH/CycHdrlase_CS"/>
</dbReference>
<keyword evidence="5 12" id="KW-0658">Purine biosynthesis</keyword>
<dbReference type="InterPro" id="IPR046346">
    <property type="entry name" value="Aminoacid_DH-like_N_sf"/>
</dbReference>
<dbReference type="EC" id="1.5.1.5" evidence="12"/>
<dbReference type="Pfam" id="PF02882">
    <property type="entry name" value="THF_DHG_CYH_C"/>
    <property type="match status" value="1"/>
</dbReference>
<feature type="binding site" evidence="12">
    <location>
        <position position="189"/>
    </location>
    <ligand>
        <name>NADP(+)</name>
        <dbReference type="ChEBI" id="CHEBI:58349"/>
    </ligand>
</feature>
<reference evidence="15 16" key="1">
    <citation type="submission" date="2015-11" db="EMBL/GenBank/DDBJ databases">
        <title>Draft genome sequences of new species of the genus Lactobacillus isolated from orchardgrass silage.</title>
        <authorList>
            <person name="Tohno M."/>
            <person name="Tanizawa Y."/>
            <person name="Arita M."/>
        </authorList>
    </citation>
    <scope>NUCLEOTIDE SEQUENCE [LARGE SCALE GENOMIC DNA]</scope>
    <source>
        <strain evidence="15 16">IWT140</strain>
    </source>
</reference>